<dbReference type="FunFam" id="3.40.50.150:FF:000442">
    <property type="entry name" value="tRNA (Adenine22-N1)-methyltransferase TrmK"/>
    <property type="match status" value="1"/>
</dbReference>
<dbReference type="AlphaFoldDB" id="A0A3N3DT55"/>
<reference evidence="1 2" key="1">
    <citation type="submission" date="2018-11" db="EMBL/GenBank/DDBJ databases">
        <title>Vibrio ponticus strain CAIM 1751 pathogenic for the snapper Lutjanus guttatus.</title>
        <authorList>
            <person name="Soto-Rodriguez S."/>
            <person name="Lozano-Olvera R."/>
            <person name="Gomez-Gil B."/>
        </authorList>
    </citation>
    <scope>NUCLEOTIDE SEQUENCE [LARGE SCALE GENOMIC DNA]</scope>
    <source>
        <strain evidence="1 2">CAIM 1751</strain>
    </source>
</reference>
<dbReference type="InterPro" id="IPR016876">
    <property type="entry name" value="UCP028234"/>
</dbReference>
<gene>
    <name evidence="1" type="ORF">EGH82_22115</name>
</gene>
<comment type="caution">
    <text evidence="1">The sequence shown here is derived from an EMBL/GenBank/DDBJ whole genome shotgun (WGS) entry which is preliminary data.</text>
</comment>
<evidence type="ECO:0000313" key="1">
    <source>
        <dbReference type="EMBL" id="ROV57645.1"/>
    </source>
</evidence>
<evidence type="ECO:0000313" key="2">
    <source>
        <dbReference type="Proteomes" id="UP000278792"/>
    </source>
</evidence>
<dbReference type="SUPFAM" id="SSF53335">
    <property type="entry name" value="S-adenosyl-L-methionine-dependent methyltransferases"/>
    <property type="match status" value="1"/>
</dbReference>
<proteinExistence type="predicted"/>
<name>A0A3N3DT55_9VIBR</name>
<dbReference type="PANTHER" id="PTHR38451">
    <property type="entry name" value="TRNA (ADENINE(22)-N(1))-METHYLTRANSFERASE"/>
    <property type="match status" value="1"/>
</dbReference>
<dbReference type="EMBL" id="RKIK01000128">
    <property type="protein sequence ID" value="ROV57645.1"/>
    <property type="molecule type" value="Genomic_DNA"/>
</dbReference>
<keyword evidence="1" id="KW-0489">Methyltransferase</keyword>
<organism evidence="1 2">
    <name type="scientific">Vibrio ponticus</name>
    <dbReference type="NCBI Taxonomy" id="265668"/>
    <lineage>
        <taxon>Bacteria</taxon>
        <taxon>Pseudomonadati</taxon>
        <taxon>Pseudomonadota</taxon>
        <taxon>Gammaproteobacteria</taxon>
        <taxon>Vibrionales</taxon>
        <taxon>Vibrionaceae</taxon>
        <taxon>Vibrio</taxon>
    </lineage>
</organism>
<dbReference type="InterPro" id="IPR029063">
    <property type="entry name" value="SAM-dependent_MTases_sf"/>
</dbReference>
<keyword evidence="1" id="KW-0808">Transferase</keyword>
<dbReference type="PIRSF" id="PIRSF028234">
    <property type="entry name" value="UCP028234"/>
    <property type="match status" value="1"/>
</dbReference>
<protein>
    <submittedName>
        <fullName evidence="1">SAM-dependent methyltransferase</fullName>
    </submittedName>
</protein>
<sequence>MKLSKRLKQIEQMVGNGYDHIWDCCCDHGLLGIALLERQAAPYIHFVDIVPELISGVEAKLQKFDSKTQSHWQVHCLDTAAIPFGHYHGKHLVIIAGVGGDLISLFVNAILKQHPNLDIEFIVCPVHHQFALRETLRSLQQGFVDEALVKDNGRFYEIIHVANCHSQPTLINTVGEKFWQATSREGVEIAKEYLDKTLMHYKKIQQGKKKNVDHIVDAYQAIKIWG</sequence>
<dbReference type="PANTHER" id="PTHR38451:SF1">
    <property type="entry name" value="TRNA (ADENINE(22)-N(1))-METHYLTRANSFERASE"/>
    <property type="match status" value="1"/>
</dbReference>
<dbReference type="Pfam" id="PF12847">
    <property type="entry name" value="Methyltransf_18"/>
    <property type="match status" value="1"/>
</dbReference>
<dbReference type="RefSeq" id="WP_123783724.1">
    <property type="nucleotide sequence ID" value="NZ_RKIK01000128.1"/>
</dbReference>
<accession>A0A3N3DT55</accession>
<dbReference type="GO" id="GO:0032259">
    <property type="term" value="P:methylation"/>
    <property type="evidence" value="ECO:0007669"/>
    <property type="project" value="UniProtKB-KW"/>
</dbReference>
<dbReference type="GO" id="GO:0008168">
    <property type="term" value="F:methyltransferase activity"/>
    <property type="evidence" value="ECO:0007669"/>
    <property type="project" value="UniProtKB-KW"/>
</dbReference>
<dbReference type="Proteomes" id="UP000278792">
    <property type="component" value="Unassembled WGS sequence"/>
</dbReference>
<dbReference type="Gene3D" id="3.40.50.150">
    <property type="entry name" value="Vaccinia Virus protein VP39"/>
    <property type="match status" value="1"/>
</dbReference>